<reference evidence="2" key="1">
    <citation type="submission" date="2018-05" db="EMBL/GenBank/DDBJ databases">
        <authorList>
            <person name="Lanie J.A."/>
            <person name="Ng W.-L."/>
            <person name="Kazmierczak K.M."/>
            <person name="Andrzejewski T.M."/>
            <person name="Davidsen T.M."/>
            <person name="Wayne K.J."/>
            <person name="Tettelin H."/>
            <person name="Glass J.I."/>
            <person name="Rusch D."/>
            <person name="Podicherti R."/>
            <person name="Tsui H.-C.T."/>
            <person name="Winkler M.E."/>
        </authorList>
    </citation>
    <scope>NUCLEOTIDE SEQUENCE</scope>
</reference>
<dbReference type="InterPro" id="IPR052025">
    <property type="entry name" value="Xyloglucanase_GH74"/>
</dbReference>
<feature type="compositionally biased region" description="Polar residues" evidence="1">
    <location>
        <begin position="526"/>
        <end position="545"/>
    </location>
</feature>
<feature type="region of interest" description="Disordered" evidence="1">
    <location>
        <begin position="513"/>
        <end position="548"/>
    </location>
</feature>
<organism evidence="2">
    <name type="scientific">marine metagenome</name>
    <dbReference type="NCBI Taxonomy" id="408172"/>
    <lineage>
        <taxon>unclassified sequences</taxon>
        <taxon>metagenomes</taxon>
        <taxon>ecological metagenomes</taxon>
    </lineage>
</organism>
<accession>A0A381UG03</accession>
<evidence type="ECO:0008006" key="3">
    <source>
        <dbReference type="Google" id="ProtNLM"/>
    </source>
</evidence>
<dbReference type="Gene3D" id="2.130.10.10">
    <property type="entry name" value="YVTN repeat-like/Quinoprotein amine dehydrogenase"/>
    <property type="match status" value="5"/>
</dbReference>
<gene>
    <name evidence="2" type="ORF">METZ01_LOCUS79121</name>
</gene>
<dbReference type="InterPro" id="IPR036278">
    <property type="entry name" value="Sialidase_sf"/>
</dbReference>
<evidence type="ECO:0000313" key="2">
    <source>
        <dbReference type="EMBL" id="SVA26267.1"/>
    </source>
</evidence>
<protein>
    <recommendedName>
        <fullName evidence="3">Sortilin N-terminal domain-containing protein</fullName>
    </recommendedName>
</protein>
<evidence type="ECO:0000256" key="1">
    <source>
        <dbReference type="SAM" id="MobiDB-lite"/>
    </source>
</evidence>
<dbReference type="SUPFAM" id="SSF50939">
    <property type="entry name" value="Sialidases"/>
    <property type="match status" value="2"/>
</dbReference>
<dbReference type="GO" id="GO:0010411">
    <property type="term" value="P:xyloglucan metabolic process"/>
    <property type="evidence" value="ECO:0007669"/>
    <property type="project" value="TreeGrafter"/>
</dbReference>
<proteinExistence type="predicted"/>
<dbReference type="AlphaFoldDB" id="A0A381UG03"/>
<dbReference type="PANTHER" id="PTHR43739">
    <property type="entry name" value="XYLOGLUCANASE (EUROFUNG)"/>
    <property type="match status" value="1"/>
</dbReference>
<dbReference type="EMBL" id="UINC01006228">
    <property type="protein sequence ID" value="SVA26267.1"/>
    <property type="molecule type" value="Genomic_DNA"/>
</dbReference>
<dbReference type="CDD" id="cd15482">
    <property type="entry name" value="Sialidase_non-viral"/>
    <property type="match status" value="2"/>
</dbReference>
<dbReference type="PANTHER" id="PTHR43739:SF5">
    <property type="entry name" value="EXO-ALPHA-SIALIDASE"/>
    <property type="match status" value="1"/>
</dbReference>
<sequence length="1050" mass="115710">MHRLVHIGILLSLITSASLAPLDSQTIDSLAFKDLQFRMVGPFRGGRSSAVTGFPADLDRWLMGTTGGGVWETTDNGISWRNISDGFFGGSIGAVRVADSDPNVIYVGQGSADIRGNTSTGRGMWKSMDAGRTWTFIGLPEAGQIGRIEVHPDNHDLVYVAALGHPFGKNPERGIFRSGDGGETWNHVLALNDSTGASDLTMDMVNPRILYAGMWRGERKPWTLISGAEEGGVYKSTDGGETWRKLGGGLPEGIIGKVGVSVSPADPNKVWAILEAEPDGGVYRSDDSGETWIRTNSDNNLRQRAWYYTHVQADPVDPNTIYALNTSLYRSVDGGVTFDVIPVPHGDVHDLWIHPDDANRIIVADDGGGQVTVNGGASWSSYFNQATAELYDVIVDNGFPYRLYGAQQDNTTISVPAWTDVNTLYPKEHWQNVGGCESGPVALHPDYPDVVYAGCYGGVMDRYDLGTAQRRNIMLYPQLQLGMATKDLRHRFQWVSPMLVSQHDPQTIYHGSQHVNRSRDEGETWETISPDLSTNTPEHQEQSGGPINADVTGVEIYNVVFSISESPFTADEIWAGSDDGRIHITRDSGLTWTDITPEGMPALGTVDEIELSTHNPGQAYVAVQRYRLDDFRPYIFRTDDYGGSWMLVVGGIPEDYPVRTVREDPEHEGLLFAGTEFGVFVTLNGGSTWQRFQRNLPITPVTGMRIAHDDLILSTQGRSFWILDDISPIREIGAAVEANSYLFTPRTAVRLTNVGSASMAEFTPDPRPTGALIHYYLAQEPDEGVHIEVVDDRGEVVHIFSSDSITAEESSGQKIDKAPGLNRLAWQMFYPGPEMPEGAVVWGYTGGVVAPPGTYRVRMTVGEQVQEQSFQLLPDPRIPDVTSASYQEQFQIALEVRDSINSISRAIEDLATIREQVQGVMDRAESVGQADALQELGDTLNDKSTSITEDLMQPNNRSSQDPIRFLPRLDNQWLELYGRITGTDGYIYGGAEGAPHEGTMERLSVLIDEWDVAHSRYLELLENELQRFNNAVERLGLPAIVLPRRGRLVS</sequence>
<dbReference type="InterPro" id="IPR015943">
    <property type="entry name" value="WD40/YVTN_repeat-like_dom_sf"/>
</dbReference>
<name>A0A381UG03_9ZZZZ</name>